<feature type="region of interest" description="Disordered" evidence="1">
    <location>
        <begin position="33"/>
        <end position="62"/>
    </location>
</feature>
<evidence type="ECO:0000256" key="1">
    <source>
        <dbReference type="SAM" id="MobiDB-lite"/>
    </source>
</evidence>
<evidence type="ECO:0000313" key="2">
    <source>
        <dbReference type="EMBL" id="TWT94904.1"/>
    </source>
</evidence>
<proteinExistence type="predicted"/>
<evidence type="ECO:0000313" key="3">
    <source>
        <dbReference type="Proteomes" id="UP000316213"/>
    </source>
</evidence>
<dbReference type="Proteomes" id="UP000316213">
    <property type="component" value="Unassembled WGS sequence"/>
</dbReference>
<dbReference type="EMBL" id="SJPM01000007">
    <property type="protein sequence ID" value="TWT94904.1"/>
    <property type="molecule type" value="Genomic_DNA"/>
</dbReference>
<organism evidence="2 3">
    <name type="scientific">Neorhodopirellula pilleata</name>
    <dbReference type="NCBI Taxonomy" id="2714738"/>
    <lineage>
        <taxon>Bacteria</taxon>
        <taxon>Pseudomonadati</taxon>
        <taxon>Planctomycetota</taxon>
        <taxon>Planctomycetia</taxon>
        <taxon>Pirellulales</taxon>
        <taxon>Pirellulaceae</taxon>
        <taxon>Neorhodopirellula</taxon>
    </lineage>
</organism>
<protein>
    <submittedName>
        <fullName evidence="2">Uncharacterized protein</fullName>
    </submittedName>
</protein>
<name>A0A5C6A4S1_9BACT</name>
<dbReference type="AlphaFoldDB" id="A0A5C6A4S1"/>
<gene>
    <name evidence="2" type="ORF">Pla100_34750</name>
</gene>
<sequence>MIPDPTDEIREIKHRLGAEMGFDVHRIADDVRRRQRESGRKYVSLPPRRPASMTEDSHPLHRSPRWSIRCERRTVIDECTFAAAPAN</sequence>
<reference evidence="2 3" key="1">
    <citation type="submission" date="2019-02" db="EMBL/GenBank/DDBJ databases">
        <title>Deep-cultivation of Planctomycetes and their phenomic and genomic characterization uncovers novel biology.</title>
        <authorList>
            <person name="Wiegand S."/>
            <person name="Jogler M."/>
            <person name="Boedeker C."/>
            <person name="Pinto D."/>
            <person name="Vollmers J."/>
            <person name="Rivas-Marin E."/>
            <person name="Kohn T."/>
            <person name="Peeters S.H."/>
            <person name="Heuer A."/>
            <person name="Rast P."/>
            <person name="Oberbeckmann S."/>
            <person name="Bunk B."/>
            <person name="Jeske O."/>
            <person name="Meyerdierks A."/>
            <person name="Storesund J.E."/>
            <person name="Kallscheuer N."/>
            <person name="Luecker S."/>
            <person name="Lage O.M."/>
            <person name="Pohl T."/>
            <person name="Merkel B.J."/>
            <person name="Hornburger P."/>
            <person name="Mueller R.-W."/>
            <person name="Bruemmer F."/>
            <person name="Labrenz M."/>
            <person name="Spormann A.M."/>
            <person name="Op Den Camp H."/>
            <person name="Overmann J."/>
            <person name="Amann R."/>
            <person name="Jetten M.S.M."/>
            <person name="Mascher T."/>
            <person name="Medema M.H."/>
            <person name="Devos D.P."/>
            <person name="Kaster A.-K."/>
            <person name="Ovreas L."/>
            <person name="Rohde M."/>
            <person name="Galperin M.Y."/>
            <person name="Jogler C."/>
        </authorList>
    </citation>
    <scope>NUCLEOTIDE SEQUENCE [LARGE SCALE GENOMIC DNA]</scope>
    <source>
        <strain evidence="2 3">Pla100</strain>
    </source>
</reference>
<keyword evidence="3" id="KW-1185">Reference proteome</keyword>
<accession>A0A5C6A4S1</accession>
<comment type="caution">
    <text evidence="2">The sequence shown here is derived from an EMBL/GenBank/DDBJ whole genome shotgun (WGS) entry which is preliminary data.</text>
</comment>